<dbReference type="GO" id="GO:0015833">
    <property type="term" value="P:peptide transport"/>
    <property type="evidence" value="ECO:0007669"/>
    <property type="project" value="InterPro"/>
</dbReference>
<evidence type="ECO:0000256" key="3">
    <source>
        <dbReference type="ARBA" id="ARBA00022840"/>
    </source>
</evidence>
<dbReference type="EMBL" id="LT671858">
    <property type="protein sequence ID" value="SIM59483.1"/>
    <property type="molecule type" value="Genomic_DNA"/>
</dbReference>
<dbReference type="InterPro" id="IPR003439">
    <property type="entry name" value="ABC_transporter-like_ATP-bd"/>
</dbReference>
<evidence type="ECO:0000256" key="1">
    <source>
        <dbReference type="ARBA" id="ARBA00022448"/>
    </source>
</evidence>
<dbReference type="NCBIfam" id="TIGR01727">
    <property type="entry name" value="oligo_HPY"/>
    <property type="match status" value="1"/>
</dbReference>
<dbReference type="Pfam" id="PF00005">
    <property type="entry name" value="ABC_tran"/>
    <property type="match status" value="1"/>
</dbReference>
<dbReference type="Pfam" id="PF08352">
    <property type="entry name" value="oligo_HPY"/>
    <property type="match status" value="1"/>
</dbReference>
<protein>
    <submittedName>
        <fullName evidence="5">PepT family ABC transporter ATPase</fullName>
    </submittedName>
</protein>
<dbReference type="PROSITE" id="PS50893">
    <property type="entry name" value="ABC_TRANSPORTER_2"/>
    <property type="match status" value="1"/>
</dbReference>
<gene>
    <name evidence="5" type="ORF">CSP5_0940</name>
</gene>
<dbReference type="InterPro" id="IPR027417">
    <property type="entry name" value="P-loop_NTPase"/>
</dbReference>
<reference evidence="5 6" key="1">
    <citation type="submission" date="2016-04" db="EMBL/GenBank/DDBJ databases">
        <authorList>
            <person name="Evans L.H."/>
            <person name="Alamgir A."/>
            <person name="Owens N."/>
            <person name="Weber N.D."/>
            <person name="Virtaneva K."/>
            <person name="Barbian K."/>
            <person name="Babar A."/>
            <person name="Rosenke K."/>
        </authorList>
    </citation>
    <scope>NUCLEOTIDE SEQUENCE [LARGE SCALE GENOMIC DNA]</scope>
    <source>
        <strain evidence="6">S5(T) (JCM 30642 \VKM B-2941)</strain>
    </source>
</reference>
<dbReference type="AlphaFoldDB" id="A0A1N5UFI9"/>
<keyword evidence="2" id="KW-0547">Nucleotide-binding</keyword>
<accession>A0A1N5UFI9</accession>
<dbReference type="InterPro" id="IPR003593">
    <property type="entry name" value="AAA+_ATPase"/>
</dbReference>
<organism evidence="5 6">
    <name type="scientific">Cuniculiplasma divulgatum</name>
    <dbReference type="NCBI Taxonomy" id="1673428"/>
    <lineage>
        <taxon>Archaea</taxon>
        <taxon>Methanobacteriati</taxon>
        <taxon>Thermoplasmatota</taxon>
        <taxon>Thermoplasmata</taxon>
        <taxon>Thermoplasmatales</taxon>
        <taxon>Cuniculiplasmataceae</taxon>
        <taxon>Cuniculiplasma</taxon>
    </lineage>
</organism>
<evidence type="ECO:0000256" key="2">
    <source>
        <dbReference type="ARBA" id="ARBA00022741"/>
    </source>
</evidence>
<dbReference type="Proteomes" id="UP000195607">
    <property type="component" value="Chromosome I"/>
</dbReference>
<dbReference type="CDD" id="cd03257">
    <property type="entry name" value="ABC_NikE_OppD_transporters"/>
    <property type="match status" value="1"/>
</dbReference>
<dbReference type="GeneID" id="41588209"/>
<dbReference type="PANTHER" id="PTHR43067">
    <property type="entry name" value="OLIGOPEPTIDE/DIPEPTIDE ABC TRANSPORTER, ATPASE SUBUNIT"/>
    <property type="match status" value="1"/>
</dbReference>
<evidence type="ECO:0000313" key="6">
    <source>
        <dbReference type="Proteomes" id="UP000195607"/>
    </source>
</evidence>
<keyword evidence="3" id="KW-0067">ATP-binding</keyword>
<feature type="domain" description="ABC transporter" evidence="4">
    <location>
        <begin position="5"/>
        <end position="252"/>
    </location>
</feature>
<dbReference type="GO" id="GO:0005524">
    <property type="term" value="F:ATP binding"/>
    <property type="evidence" value="ECO:0007669"/>
    <property type="project" value="UniProtKB-KW"/>
</dbReference>
<name>A0A1N5UFI9_9ARCH</name>
<dbReference type="Gene3D" id="3.40.50.300">
    <property type="entry name" value="P-loop containing nucleotide triphosphate hydrolases"/>
    <property type="match status" value="1"/>
</dbReference>
<dbReference type="GO" id="GO:0016887">
    <property type="term" value="F:ATP hydrolysis activity"/>
    <property type="evidence" value="ECO:0007669"/>
    <property type="project" value="InterPro"/>
</dbReference>
<dbReference type="PANTHER" id="PTHR43067:SF3">
    <property type="entry name" value="MALTOSE ABC TRANSPORTER, ATP-BINDING PROTEIN"/>
    <property type="match status" value="1"/>
</dbReference>
<dbReference type="SMART" id="SM00382">
    <property type="entry name" value="AAA"/>
    <property type="match status" value="1"/>
</dbReference>
<evidence type="ECO:0000259" key="4">
    <source>
        <dbReference type="PROSITE" id="PS50893"/>
    </source>
</evidence>
<dbReference type="InterPro" id="IPR013563">
    <property type="entry name" value="Oligopep_ABC_C"/>
</dbReference>
<sequence length="325" mass="37312">MPNAIQVENLTVGYHWENGFSIIIRDLNLSIEEGIIFGIAGESGSGKSTFAQSIYNSLRYPGEIESGRVYFKGNDLLKMSKNELRRIRAVNMTFIPQAAMNALNPVKRIGDQFNDILEAHGKNIVEFQQNIQDVLKMVRLPQEILHNYPHELSGGMRQRTVIAMALVLSPELVILDEPTTGLDVLVEHDILVDLKKIQRKKGFTMIMITHDLSILYEISDQLGMMYAGELTEYGDRESMIKSSAHPYNYLLLKSIPRIGVRKYDGIRLTGNPSNYDENFKGCQFSTRCPYKTFECELTHPELKKVPNENHYYRCLRYPDWVRDEK</sequence>
<dbReference type="RefSeq" id="WP_148689729.1">
    <property type="nucleotide sequence ID" value="NZ_LT671858.1"/>
</dbReference>
<dbReference type="SUPFAM" id="SSF52540">
    <property type="entry name" value="P-loop containing nucleoside triphosphate hydrolases"/>
    <property type="match status" value="1"/>
</dbReference>
<keyword evidence="1" id="KW-0813">Transport</keyword>
<evidence type="ECO:0000313" key="5">
    <source>
        <dbReference type="EMBL" id="SIM59483.1"/>
    </source>
</evidence>
<proteinExistence type="predicted"/>